<evidence type="ECO:0000256" key="3">
    <source>
        <dbReference type="ARBA" id="ARBA00023136"/>
    </source>
</evidence>
<keyword evidence="4" id="KW-0406">Ion transport</keyword>
<dbReference type="PANTHER" id="PTHR12483">
    <property type="entry name" value="SOLUTE CARRIER FAMILY 31 COPPER TRANSPORTERS"/>
    <property type="match status" value="1"/>
</dbReference>
<evidence type="ECO:0000256" key="5">
    <source>
        <dbReference type="SAM" id="MobiDB-lite"/>
    </source>
</evidence>
<sequence length="385" mass="42122">MAADRSSDWNQHSDHQPFLALKTATTLVAAVWSTDSVYGLTGAMLAAVFASVTYECLSEYLLHLRRAARAKKNNSTCCGQPVVSCGEKLGQTVIHVMRVLFAYFLMLCVMTMNVWLMISVFVGAAVGHGVGKPIVANGTHDAISSHGYDSVGVSFNAARRNSKRTERSLSWRYQPINMINPDHLIRPGKRGSDSVFGDVDDRQIVRNSKLIVKPNNGDGGVNLVWLRKSSENLQSLSSEHSNMHDTKQVRHHHDSSQSCPNDILDESSKSLTDSASSSVRRFKPTSKVINDSFRSSRSTSGISRQNSSSSSLHIQVIQGSPNVSTFRSHKHSSDVNVLRAQSNSPEVTLRSGSSVNRSVSSTSGRFKPASQNIRKLTSFNGSDRV</sequence>
<reference evidence="6" key="2">
    <citation type="submission" date="2020-11" db="EMBL/GenBank/DDBJ databases">
        <authorList>
            <person name="McCartney M.A."/>
            <person name="Auch B."/>
            <person name="Kono T."/>
            <person name="Mallez S."/>
            <person name="Becker A."/>
            <person name="Gohl D.M."/>
            <person name="Silverstein K.A.T."/>
            <person name="Koren S."/>
            <person name="Bechman K.B."/>
            <person name="Herman A."/>
            <person name="Abrahante J.E."/>
            <person name="Garbe J."/>
        </authorList>
    </citation>
    <scope>NUCLEOTIDE SEQUENCE</scope>
    <source>
        <strain evidence="6">Duluth1</strain>
        <tissue evidence="6">Whole animal</tissue>
    </source>
</reference>
<evidence type="ECO:0000256" key="4">
    <source>
        <dbReference type="RuleBase" id="RU367022"/>
    </source>
</evidence>
<dbReference type="PANTHER" id="PTHR12483:SF115">
    <property type="entry name" value="COPPER TRANSPORT PROTEIN"/>
    <property type="match status" value="1"/>
</dbReference>
<keyword evidence="4" id="KW-0813">Transport</keyword>
<feature type="transmembrane region" description="Helical" evidence="4">
    <location>
        <begin position="37"/>
        <end position="62"/>
    </location>
</feature>
<keyword evidence="3 4" id="KW-0472">Membrane</keyword>
<reference evidence="6" key="1">
    <citation type="journal article" date="2019" name="bioRxiv">
        <title>The Genome of the Zebra Mussel, Dreissena polymorpha: A Resource for Invasive Species Research.</title>
        <authorList>
            <person name="McCartney M.A."/>
            <person name="Auch B."/>
            <person name="Kono T."/>
            <person name="Mallez S."/>
            <person name="Zhang Y."/>
            <person name="Obille A."/>
            <person name="Becker A."/>
            <person name="Abrahante J.E."/>
            <person name="Garbe J."/>
            <person name="Badalamenti J.P."/>
            <person name="Herman A."/>
            <person name="Mangelson H."/>
            <person name="Liachko I."/>
            <person name="Sullivan S."/>
            <person name="Sone E.D."/>
            <person name="Koren S."/>
            <person name="Silverstein K.A.T."/>
            <person name="Beckman K.B."/>
            <person name="Gohl D.M."/>
        </authorList>
    </citation>
    <scope>NUCLEOTIDE SEQUENCE</scope>
    <source>
        <strain evidence="6">Duluth1</strain>
        <tissue evidence="6">Whole animal</tissue>
    </source>
</reference>
<keyword evidence="1 4" id="KW-0812">Transmembrane</keyword>
<keyword evidence="4" id="KW-0187">Copper transport</keyword>
<name>A0A9D3Y8V1_DREPO</name>
<evidence type="ECO:0000313" key="6">
    <source>
        <dbReference type="EMBL" id="KAH3695720.1"/>
    </source>
</evidence>
<dbReference type="OrthoDB" id="6158546at2759"/>
<accession>A0A9D3Y8V1</accession>
<gene>
    <name evidence="6" type="ORF">DPMN_083178</name>
</gene>
<feature type="compositionally biased region" description="Low complexity" evidence="5">
    <location>
        <begin position="269"/>
        <end position="278"/>
    </location>
</feature>
<dbReference type="InterPro" id="IPR007274">
    <property type="entry name" value="Cop_transporter"/>
</dbReference>
<organism evidence="6 7">
    <name type="scientific">Dreissena polymorpha</name>
    <name type="common">Zebra mussel</name>
    <name type="synonym">Mytilus polymorpha</name>
    <dbReference type="NCBI Taxonomy" id="45954"/>
    <lineage>
        <taxon>Eukaryota</taxon>
        <taxon>Metazoa</taxon>
        <taxon>Spiralia</taxon>
        <taxon>Lophotrochozoa</taxon>
        <taxon>Mollusca</taxon>
        <taxon>Bivalvia</taxon>
        <taxon>Autobranchia</taxon>
        <taxon>Heteroconchia</taxon>
        <taxon>Euheterodonta</taxon>
        <taxon>Imparidentia</taxon>
        <taxon>Neoheterodontei</taxon>
        <taxon>Myida</taxon>
        <taxon>Dreissenoidea</taxon>
        <taxon>Dreissenidae</taxon>
        <taxon>Dreissena</taxon>
    </lineage>
</organism>
<dbReference type="Proteomes" id="UP000828390">
    <property type="component" value="Unassembled WGS sequence"/>
</dbReference>
<keyword evidence="4" id="KW-0186">Copper</keyword>
<dbReference type="AlphaFoldDB" id="A0A9D3Y8V1"/>
<comment type="similarity">
    <text evidence="4">Belongs to the copper transporter (Ctr) (TC 1.A.56) family. SLC31A subfamily.</text>
</comment>
<dbReference type="GO" id="GO:0005375">
    <property type="term" value="F:copper ion transmembrane transporter activity"/>
    <property type="evidence" value="ECO:0007669"/>
    <property type="project" value="UniProtKB-UniRule"/>
</dbReference>
<comment type="subcellular location">
    <subcellularLocation>
        <location evidence="4">Membrane</location>
        <topology evidence="4">Multi-pass membrane protein</topology>
    </subcellularLocation>
</comment>
<dbReference type="GO" id="GO:0016020">
    <property type="term" value="C:membrane"/>
    <property type="evidence" value="ECO:0007669"/>
    <property type="project" value="UniProtKB-SubCell"/>
</dbReference>
<feature type="compositionally biased region" description="Low complexity" evidence="5">
    <location>
        <begin position="350"/>
        <end position="365"/>
    </location>
</feature>
<dbReference type="Pfam" id="PF04145">
    <property type="entry name" value="Ctr"/>
    <property type="match status" value="1"/>
</dbReference>
<keyword evidence="2 4" id="KW-1133">Transmembrane helix</keyword>
<protein>
    <recommendedName>
        <fullName evidence="4">Copper transport protein</fullName>
    </recommendedName>
</protein>
<evidence type="ECO:0000256" key="1">
    <source>
        <dbReference type="ARBA" id="ARBA00022692"/>
    </source>
</evidence>
<keyword evidence="7" id="KW-1185">Reference proteome</keyword>
<feature type="region of interest" description="Disordered" evidence="5">
    <location>
        <begin position="235"/>
        <end position="313"/>
    </location>
</feature>
<feature type="compositionally biased region" description="Low complexity" evidence="5">
    <location>
        <begin position="292"/>
        <end position="311"/>
    </location>
</feature>
<dbReference type="EMBL" id="JAIWYP010000016">
    <property type="protein sequence ID" value="KAH3695720.1"/>
    <property type="molecule type" value="Genomic_DNA"/>
</dbReference>
<feature type="region of interest" description="Disordered" evidence="5">
    <location>
        <begin position="335"/>
        <end position="369"/>
    </location>
</feature>
<evidence type="ECO:0000313" key="7">
    <source>
        <dbReference type="Proteomes" id="UP000828390"/>
    </source>
</evidence>
<feature type="transmembrane region" description="Helical" evidence="4">
    <location>
        <begin position="100"/>
        <end position="126"/>
    </location>
</feature>
<comment type="caution">
    <text evidence="6">The sequence shown here is derived from an EMBL/GenBank/DDBJ whole genome shotgun (WGS) entry which is preliminary data.</text>
</comment>
<evidence type="ECO:0000256" key="2">
    <source>
        <dbReference type="ARBA" id="ARBA00022989"/>
    </source>
</evidence>
<proteinExistence type="inferred from homology"/>